<evidence type="ECO:0000313" key="2">
    <source>
        <dbReference type="EMBL" id="AQS50792.1"/>
    </source>
</evidence>
<dbReference type="Proteomes" id="UP000189369">
    <property type="component" value="Chromosome"/>
</dbReference>
<feature type="domain" description="DUF4131" evidence="1">
    <location>
        <begin position="12"/>
        <end position="67"/>
    </location>
</feature>
<proteinExistence type="predicted"/>
<dbReference type="KEGG" id="phn:PAEH1_03020"/>
<accession>A0A1U9JYE1</accession>
<reference evidence="2 3" key="1">
    <citation type="submission" date="2017-01" db="EMBL/GenBank/DDBJ databases">
        <title>Complete Genome Sequence of Paenalcaligenes hominis, Isolated from a paraplegic Patient with neurogenic bladder.</title>
        <authorList>
            <person name="Mukhopadhyay R."/>
            <person name="Joaquin J."/>
            <person name="Hogue R."/>
            <person name="Kilaru A."/>
            <person name="Jospin G."/>
            <person name="Mars K."/>
            <person name="Eisen J.A."/>
            <person name="Chaturvedi V."/>
        </authorList>
    </citation>
    <scope>NUCLEOTIDE SEQUENCE [LARGE SCALE GENOMIC DNA]</scope>
    <source>
        <strain evidence="2 3">15S00501</strain>
    </source>
</reference>
<evidence type="ECO:0000259" key="1">
    <source>
        <dbReference type="Pfam" id="PF13567"/>
    </source>
</evidence>
<dbReference type="Pfam" id="PF13567">
    <property type="entry name" value="DUF4131"/>
    <property type="match status" value="1"/>
</dbReference>
<dbReference type="InterPro" id="IPR025405">
    <property type="entry name" value="DUF4131"/>
</dbReference>
<dbReference type="STRING" id="643674.PAEH1_03020"/>
<protein>
    <recommendedName>
        <fullName evidence="1">DUF4131 domain-containing protein</fullName>
    </recommendedName>
</protein>
<sequence>MVWARGTWRGPYVPPQPQHFPELIPGQHWAVTAYLKTPHGARNPAGFDYEGYVFAQGIRAIAQVRGEPQRLASEATEWSLALWAQRARYGLRQAMLPYLESLRWVGWC</sequence>
<dbReference type="OrthoDB" id="9761531at2"/>
<dbReference type="EMBL" id="CP019697">
    <property type="protein sequence ID" value="AQS50792.1"/>
    <property type="molecule type" value="Genomic_DNA"/>
</dbReference>
<gene>
    <name evidence="2" type="ORF">PAEH1_03020</name>
</gene>
<name>A0A1U9JYE1_9BURK</name>
<evidence type="ECO:0000313" key="3">
    <source>
        <dbReference type="Proteomes" id="UP000189369"/>
    </source>
</evidence>
<dbReference type="AlphaFoldDB" id="A0A1U9JYE1"/>
<organism evidence="2 3">
    <name type="scientific">Paenalcaligenes hominis</name>
    <dbReference type="NCBI Taxonomy" id="643674"/>
    <lineage>
        <taxon>Bacteria</taxon>
        <taxon>Pseudomonadati</taxon>
        <taxon>Pseudomonadota</taxon>
        <taxon>Betaproteobacteria</taxon>
        <taxon>Burkholderiales</taxon>
        <taxon>Alcaligenaceae</taxon>
        <taxon>Paenalcaligenes</taxon>
    </lineage>
</organism>